<evidence type="ECO:0000256" key="8">
    <source>
        <dbReference type="PROSITE-ProRule" id="PRU01263"/>
    </source>
</evidence>
<evidence type="ECO:0000256" key="7">
    <source>
        <dbReference type="PROSITE-ProRule" id="PRU00042"/>
    </source>
</evidence>
<feature type="domain" description="C2H2-type" evidence="10">
    <location>
        <begin position="577"/>
        <end position="604"/>
    </location>
</feature>
<evidence type="ECO:0000256" key="2">
    <source>
        <dbReference type="ARBA" id="ARBA00022723"/>
    </source>
</evidence>
<dbReference type="PROSITE" id="PS00028">
    <property type="entry name" value="ZINC_FINGER_C2H2_1"/>
    <property type="match status" value="7"/>
</dbReference>
<evidence type="ECO:0000313" key="13">
    <source>
        <dbReference type="RefSeq" id="XP_017884043.1"/>
    </source>
</evidence>
<feature type="binding site" evidence="8">
    <location>
        <position position="14"/>
    </location>
    <ligand>
        <name>Zn(2+)</name>
        <dbReference type="ChEBI" id="CHEBI:29105"/>
    </ligand>
</feature>
<accession>A0AAJ7J4L5</accession>
<feature type="domain" description="C2H2-type" evidence="10">
    <location>
        <begin position="715"/>
        <end position="742"/>
    </location>
</feature>
<dbReference type="InterPro" id="IPR013087">
    <property type="entry name" value="Znf_C2H2_type"/>
</dbReference>
<dbReference type="PROSITE" id="PS51915">
    <property type="entry name" value="ZAD"/>
    <property type="match status" value="1"/>
</dbReference>
<feature type="binding site" evidence="8">
    <location>
        <position position="60"/>
    </location>
    <ligand>
        <name>Zn(2+)</name>
        <dbReference type="ChEBI" id="CHEBI:29105"/>
    </ligand>
</feature>
<keyword evidence="12" id="KW-1185">Reference proteome</keyword>
<keyword evidence="3" id="KW-0677">Repeat</keyword>
<dbReference type="InterPro" id="IPR056438">
    <property type="entry name" value="Znf-C2H2_CTCF"/>
</dbReference>
<dbReference type="FunFam" id="3.30.160.60:FF:000100">
    <property type="entry name" value="Zinc finger 45-like"/>
    <property type="match status" value="1"/>
</dbReference>
<evidence type="ECO:0000256" key="1">
    <source>
        <dbReference type="ARBA" id="ARBA00004123"/>
    </source>
</evidence>
<reference evidence="13 14" key="1">
    <citation type="submission" date="2025-04" db="UniProtKB">
        <authorList>
            <consortium name="RefSeq"/>
        </authorList>
    </citation>
    <scope>IDENTIFICATION</scope>
    <source>
        <tissue evidence="13 14">Whole body</tissue>
    </source>
</reference>
<keyword evidence="4 7" id="KW-0863">Zinc-finger</keyword>
<protein>
    <submittedName>
        <fullName evidence="13 14">Zinc finger protein 614-like</fullName>
    </submittedName>
</protein>
<feature type="region of interest" description="Disordered" evidence="9">
    <location>
        <begin position="424"/>
        <end position="443"/>
    </location>
</feature>
<evidence type="ECO:0000313" key="14">
    <source>
        <dbReference type="RefSeq" id="XP_017884044.1"/>
    </source>
</evidence>
<feature type="compositionally biased region" description="Polar residues" evidence="9">
    <location>
        <begin position="141"/>
        <end position="156"/>
    </location>
</feature>
<evidence type="ECO:0000256" key="4">
    <source>
        <dbReference type="ARBA" id="ARBA00022771"/>
    </source>
</evidence>
<evidence type="ECO:0000256" key="3">
    <source>
        <dbReference type="ARBA" id="ARBA00022737"/>
    </source>
</evidence>
<dbReference type="RefSeq" id="XP_017884043.1">
    <property type="nucleotide sequence ID" value="XM_018028554.2"/>
</dbReference>
<keyword evidence="6" id="KW-0539">Nucleus</keyword>
<dbReference type="SMART" id="SM00355">
    <property type="entry name" value="ZnF_C2H2"/>
    <property type="match status" value="10"/>
</dbReference>
<proteinExistence type="predicted"/>
<dbReference type="InterPro" id="IPR012934">
    <property type="entry name" value="Znf_AD"/>
</dbReference>
<dbReference type="Pfam" id="PF07776">
    <property type="entry name" value="zf-AD"/>
    <property type="match status" value="1"/>
</dbReference>
<feature type="domain" description="C2H2-type" evidence="10">
    <location>
        <begin position="605"/>
        <end position="632"/>
    </location>
</feature>
<keyword evidence="5 8" id="KW-0862">Zinc</keyword>
<evidence type="ECO:0000256" key="6">
    <source>
        <dbReference type="ARBA" id="ARBA00023242"/>
    </source>
</evidence>
<dbReference type="FunFam" id="3.30.160.60:FF:000446">
    <property type="entry name" value="Zinc finger protein"/>
    <property type="match status" value="1"/>
</dbReference>
<feature type="binding site" evidence="8">
    <location>
        <position position="57"/>
    </location>
    <ligand>
        <name>Zn(2+)</name>
        <dbReference type="ChEBI" id="CHEBI:29105"/>
    </ligand>
</feature>
<dbReference type="SUPFAM" id="SSF57667">
    <property type="entry name" value="beta-beta-alpha zinc fingers"/>
    <property type="match status" value="5"/>
</dbReference>
<feature type="domain" description="C2H2-type" evidence="10">
    <location>
        <begin position="520"/>
        <end position="548"/>
    </location>
</feature>
<feature type="domain" description="C2H2-type" evidence="10">
    <location>
        <begin position="742"/>
        <end position="771"/>
    </location>
</feature>
<dbReference type="PROSITE" id="PS50157">
    <property type="entry name" value="ZINC_FINGER_C2H2_2"/>
    <property type="match status" value="8"/>
</dbReference>
<dbReference type="AlphaFoldDB" id="A0AAJ7J4L5"/>
<dbReference type="InterPro" id="IPR036236">
    <property type="entry name" value="Znf_C2H2_sf"/>
</dbReference>
<organism evidence="12 13">
    <name type="scientific">Ceratina calcarata</name>
    <dbReference type="NCBI Taxonomy" id="156304"/>
    <lineage>
        <taxon>Eukaryota</taxon>
        <taxon>Metazoa</taxon>
        <taxon>Ecdysozoa</taxon>
        <taxon>Arthropoda</taxon>
        <taxon>Hexapoda</taxon>
        <taxon>Insecta</taxon>
        <taxon>Pterygota</taxon>
        <taxon>Neoptera</taxon>
        <taxon>Endopterygota</taxon>
        <taxon>Hymenoptera</taxon>
        <taxon>Apocrita</taxon>
        <taxon>Aculeata</taxon>
        <taxon>Apoidea</taxon>
        <taxon>Anthophila</taxon>
        <taxon>Apidae</taxon>
        <taxon>Ceratina</taxon>
        <taxon>Zadontomerus</taxon>
    </lineage>
</organism>
<dbReference type="PANTHER" id="PTHR24393">
    <property type="entry name" value="ZINC FINGER PROTEIN"/>
    <property type="match status" value="1"/>
</dbReference>
<dbReference type="PANTHER" id="PTHR24393:SF34">
    <property type="entry name" value="PR_SET DOMAIN 13"/>
    <property type="match status" value="1"/>
</dbReference>
<dbReference type="Pfam" id="PF23611">
    <property type="entry name" value="zf-C2H2_16"/>
    <property type="match status" value="1"/>
</dbReference>
<dbReference type="Pfam" id="PF00096">
    <property type="entry name" value="zf-C2H2"/>
    <property type="match status" value="4"/>
</dbReference>
<keyword evidence="2 8" id="KW-0479">Metal-binding</keyword>
<dbReference type="SUPFAM" id="SSF57716">
    <property type="entry name" value="Glucocorticoid receptor-like (DNA-binding domain)"/>
    <property type="match status" value="1"/>
</dbReference>
<dbReference type="GO" id="GO:0000978">
    <property type="term" value="F:RNA polymerase II cis-regulatory region sequence-specific DNA binding"/>
    <property type="evidence" value="ECO:0007669"/>
    <property type="project" value="TreeGrafter"/>
</dbReference>
<evidence type="ECO:0000313" key="12">
    <source>
        <dbReference type="Proteomes" id="UP000694925"/>
    </source>
</evidence>
<sequence length="877" mass="99690">MELGEGEAQICRLCGQCESIYIDIFGEEGTKRLLGLKIHKKINILIKENDGLPQTVCMRCCATLEFFDDFYEQCHLTQQNLLKASQNGVEKRINEDDELESDKENAAPPMNRNTNVLYSRKNKRLRLQTDNNCADTEDTMKPNNENSNEALSTNNEKNVNLKTTKSLKRKVDDTSQEIIVRTSLKDTKSSENVNINLEVPVRRKRGRKSNLEKMREAVTAANSKNQIQSDLCDKFNETCKNYCTNTSNCVTNNAVISCEPQVVEAKKQITAVDTSSKQKDGINNILTNKLIESHSSNTENQISCNAKNKSPKSKAISVIVKQEKGDVEINNLIKKNKNKVETITPLTEETVRPESNKTDLASEHDLITSPVAETSDRNNKEVFKEQNRVTVIKCSRSNEILNPEVTREDSVVIIDQSIKSDLDGSLTDDSLSRKSSQGSSSEIRRKDKFGKLSELISDEQKQTIETYYTVNMSVINEEEVQRHITIVDKKSMRCNICGNLYLRMDKCQVHVWGHLQMKPYQCKACKFSTVTVTNVRCHIRKSHLKIKPFVCHLCEKRYVTGVLLKEHLNSHTGARPYKCNVCDYTCSNRQILSYHSNIHKPVKDVSCEICSKQFYSKGRLRSHMSIHNRSKFVMCKLCSAYLSNAEALESHHKNVHAQDYVCNVCGKCVKSKKALNNHQNVHAAAKYKCTICPNVYKNSQVLKEHLLKHEGIRKYECKVCSKNFGQQSHLAAHMAVHSKIRFHCPGCDKPFNRHDNMKIHTKRCKSFQKNPELKNLLLKRDRTISFNNASESTTNTKLKSENDNDLLNNVKTEQGTAINLCTLDLNISCIKKSDNKWNGDNIRNEAAVAKSSLQNAELIPHNENMIVLENILAPESY</sequence>
<feature type="domain" description="ZAD" evidence="11">
    <location>
        <begin position="9"/>
        <end position="84"/>
    </location>
</feature>
<feature type="domain" description="C2H2-type" evidence="10">
    <location>
        <begin position="660"/>
        <end position="687"/>
    </location>
</feature>
<dbReference type="Gene3D" id="3.40.1800.20">
    <property type="match status" value="1"/>
</dbReference>
<dbReference type="GO" id="GO:0001228">
    <property type="term" value="F:DNA-binding transcription activator activity, RNA polymerase II-specific"/>
    <property type="evidence" value="ECO:0007669"/>
    <property type="project" value="TreeGrafter"/>
</dbReference>
<dbReference type="GeneID" id="108627355"/>
<evidence type="ECO:0000259" key="10">
    <source>
        <dbReference type="PROSITE" id="PS50157"/>
    </source>
</evidence>
<dbReference type="Proteomes" id="UP000694925">
    <property type="component" value="Unplaced"/>
</dbReference>
<evidence type="ECO:0000256" key="5">
    <source>
        <dbReference type="ARBA" id="ARBA00022833"/>
    </source>
</evidence>
<evidence type="ECO:0000259" key="11">
    <source>
        <dbReference type="PROSITE" id="PS51915"/>
    </source>
</evidence>
<feature type="binding site" evidence="8">
    <location>
        <position position="11"/>
    </location>
    <ligand>
        <name>Zn(2+)</name>
        <dbReference type="ChEBI" id="CHEBI:29105"/>
    </ligand>
</feature>
<feature type="region of interest" description="Disordered" evidence="9">
    <location>
        <begin position="93"/>
        <end position="113"/>
    </location>
</feature>
<dbReference type="GO" id="GO:0005634">
    <property type="term" value="C:nucleus"/>
    <property type="evidence" value="ECO:0007669"/>
    <property type="project" value="UniProtKB-SubCell"/>
</dbReference>
<comment type="subcellular location">
    <subcellularLocation>
        <location evidence="1">Nucleus</location>
    </subcellularLocation>
</comment>
<feature type="domain" description="C2H2-type" evidence="10">
    <location>
        <begin position="549"/>
        <end position="576"/>
    </location>
</feature>
<evidence type="ECO:0000256" key="9">
    <source>
        <dbReference type="SAM" id="MobiDB-lite"/>
    </source>
</evidence>
<feature type="region of interest" description="Disordered" evidence="9">
    <location>
        <begin position="131"/>
        <end position="156"/>
    </location>
</feature>
<name>A0AAJ7J4L5_9HYME</name>
<feature type="domain" description="C2H2-type" evidence="10">
    <location>
        <begin position="687"/>
        <end position="714"/>
    </location>
</feature>
<gene>
    <name evidence="13 14" type="primary">LOC108627355</name>
</gene>
<dbReference type="RefSeq" id="XP_017884044.1">
    <property type="nucleotide sequence ID" value="XM_018028555.2"/>
</dbReference>
<dbReference type="SMART" id="SM00868">
    <property type="entry name" value="zf-AD"/>
    <property type="match status" value="1"/>
</dbReference>
<feature type="compositionally biased region" description="Low complexity" evidence="9">
    <location>
        <begin position="424"/>
        <end position="441"/>
    </location>
</feature>
<dbReference type="Gene3D" id="3.30.160.60">
    <property type="entry name" value="Classic Zinc Finger"/>
    <property type="match status" value="6"/>
</dbReference>
<dbReference type="GO" id="GO:0008270">
    <property type="term" value="F:zinc ion binding"/>
    <property type="evidence" value="ECO:0007669"/>
    <property type="project" value="UniProtKB-UniRule"/>
</dbReference>
<dbReference type="KEGG" id="ccal:108627355"/>